<protein>
    <submittedName>
        <fullName evidence="3">ChSh domain-containing protein</fullName>
    </submittedName>
</protein>
<dbReference type="Proteomes" id="UP000046392">
    <property type="component" value="Unplaced"/>
</dbReference>
<feature type="compositionally biased region" description="Basic and acidic residues" evidence="1">
    <location>
        <begin position="176"/>
        <end position="188"/>
    </location>
</feature>
<organism evidence="2 3">
    <name type="scientific">Strongyloides papillosus</name>
    <name type="common">Intestinal threadworm</name>
    <dbReference type="NCBI Taxonomy" id="174720"/>
    <lineage>
        <taxon>Eukaryota</taxon>
        <taxon>Metazoa</taxon>
        <taxon>Ecdysozoa</taxon>
        <taxon>Nematoda</taxon>
        <taxon>Chromadorea</taxon>
        <taxon>Rhabditida</taxon>
        <taxon>Tylenchina</taxon>
        <taxon>Panagrolaimomorpha</taxon>
        <taxon>Strongyloidoidea</taxon>
        <taxon>Strongyloididae</taxon>
        <taxon>Strongyloides</taxon>
    </lineage>
</organism>
<proteinExistence type="predicted"/>
<feature type="compositionally biased region" description="Acidic residues" evidence="1">
    <location>
        <begin position="221"/>
        <end position="245"/>
    </location>
</feature>
<feature type="region of interest" description="Disordered" evidence="1">
    <location>
        <begin position="176"/>
        <end position="266"/>
    </location>
</feature>
<sequence length="348" mass="39430">MNPIVEMNPVPKAIHKILGKVELSVENSREVDSYFIIQWDNNTGPITIQNRASIIDEFNGEIGSFDDRSTMNFFFDRTRERSGIDIIKNDQATFLIDILKKYGNDSSTFGSCEGSPRLQSLSFRSSGVKKKRASRGKKGKKEWLKQVKATGKALMECDMDEEDSLDEFEDVPHYGLIKDDGSTSEKSSDGVASPACSGKKTKHRSAPSPRSVEVSMLRSDDDGDDVTEESSDSDSSQDSDDMEVSVEERSSEPPSPQSCTEEEKYARWEKGIVDRVRADEETPSENRDWNELEVVTSVYSSEDAKEYYLVYNTNNNSTCLVETHEIPDSYRYKLCEFKEMVTRRKRNV</sequence>
<dbReference type="AlphaFoldDB" id="A0A0N5CC34"/>
<dbReference type="WBParaSite" id="SPAL_0001544300.1">
    <property type="protein sequence ID" value="SPAL_0001544300.1"/>
    <property type="gene ID" value="SPAL_0001544300"/>
</dbReference>
<evidence type="ECO:0000313" key="3">
    <source>
        <dbReference type="WBParaSite" id="SPAL_0001544300.1"/>
    </source>
</evidence>
<name>A0A0N5CC34_STREA</name>
<accession>A0A0N5CC34</accession>
<keyword evidence="2" id="KW-1185">Reference proteome</keyword>
<evidence type="ECO:0000256" key="1">
    <source>
        <dbReference type="SAM" id="MobiDB-lite"/>
    </source>
</evidence>
<reference evidence="3" key="1">
    <citation type="submission" date="2017-02" db="UniProtKB">
        <authorList>
            <consortium name="WormBaseParasite"/>
        </authorList>
    </citation>
    <scope>IDENTIFICATION</scope>
</reference>
<evidence type="ECO:0000313" key="2">
    <source>
        <dbReference type="Proteomes" id="UP000046392"/>
    </source>
</evidence>